<accession>A0A438EBG8</accession>
<comment type="caution">
    <text evidence="1">The sequence shown here is derived from an EMBL/GenBank/DDBJ whole genome shotgun (WGS) entry which is preliminary data.</text>
</comment>
<evidence type="ECO:0000313" key="1">
    <source>
        <dbReference type="EMBL" id="RVW45002.1"/>
    </source>
</evidence>
<dbReference type="EMBL" id="QGNW01001338">
    <property type="protein sequence ID" value="RVW45002.1"/>
    <property type="molecule type" value="Genomic_DNA"/>
</dbReference>
<proteinExistence type="predicted"/>
<name>A0A438EBG8_VITVI</name>
<dbReference type="EMBL" id="QGNW01000050">
    <property type="protein sequence ID" value="RVX06682.1"/>
    <property type="molecule type" value="Genomic_DNA"/>
</dbReference>
<evidence type="ECO:0000313" key="2">
    <source>
        <dbReference type="EMBL" id="RVX06682.1"/>
    </source>
</evidence>
<gene>
    <name evidence="2" type="ORF">CK203_029478</name>
    <name evidence="1" type="ORF">CK203_077902</name>
</gene>
<sequence>MSAPNKTDPTYSSWVADNSIVMAWLINSMELKIGQIFMPYKELDEVRGWMLSRSPFPSIDLLRSEERRIENESCLEIKTTIWDWLMALPLSHAVYQRTKAMENNENARGVTIAAILGIPVTLAGKFMKIKQAGHQGDNWKTEDSRLRPQPMIRILILAN</sequence>
<organism evidence="1 3">
    <name type="scientific">Vitis vinifera</name>
    <name type="common">Grape</name>
    <dbReference type="NCBI Taxonomy" id="29760"/>
    <lineage>
        <taxon>Eukaryota</taxon>
        <taxon>Viridiplantae</taxon>
        <taxon>Streptophyta</taxon>
        <taxon>Embryophyta</taxon>
        <taxon>Tracheophyta</taxon>
        <taxon>Spermatophyta</taxon>
        <taxon>Magnoliopsida</taxon>
        <taxon>eudicotyledons</taxon>
        <taxon>Gunneridae</taxon>
        <taxon>Pentapetalae</taxon>
        <taxon>rosids</taxon>
        <taxon>Vitales</taxon>
        <taxon>Vitaceae</taxon>
        <taxon>Viteae</taxon>
        <taxon>Vitis</taxon>
    </lineage>
</organism>
<protein>
    <submittedName>
        <fullName evidence="1">Uncharacterized protein</fullName>
    </submittedName>
</protein>
<evidence type="ECO:0000313" key="3">
    <source>
        <dbReference type="Proteomes" id="UP000288805"/>
    </source>
</evidence>
<dbReference type="AlphaFoldDB" id="A0A438EBG8"/>
<reference evidence="1 3" key="1">
    <citation type="journal article" date="2018" name="PLoS Genet.">
        <title>Population sequencing reveals clonal diversity and ancestral inbreeding in the grapevine cultivar Chardonnay.</title>
        <authorList>
            <person name="Roach M.J."/>
            <person name="Johnson D.L."/>
            <person name="Bohlmann J."/>
            <person name="van Vuuren H.J."/>
            <person name="Jones S.J."/>
            <person name="Pretorius I.S."/>
            <person name="Schmidt S.A."/>
            <person name="Borneman A.R."/>
        </authorList>
    </citation>
    <scope>NUCLEOTIDE SEQUENCE [LARGE SCALE GENOMIC DNA]</scope>
    <source>
        <strain evidence="3">cv. Chardonnay</strain>
        <strain evidence="1">I10V1</strain>
        <tissue evidence="1">Leaf</tissue>
    </source>
</reference>
<dbReference type="Proteomes" id="UP000288805">
    <property type="component" value="Unassembled WGS sequence"/>
</dbReference>